<dbReference type="Proteomes" id="UP000050509">
    <property type="component" value="Unassembled WGS sequence"/>
</dbReference>
<evidence type="ECO:0000313" key="1">
    <source>
        <dbReference type="EMBL" id="KPV53799.1"/>
    </source>
</evidence>
<organism evidence="1 2">
    <name type="scientific">Kouleothrix aurantiaca</name>
    <dbReference type="NCBI Taxonomy" id="186479"/>
    <lineage>
        <taxon>Bacteria</taxon>
        <taxon>Bacillati</taxon>
        <taxon>Chloroflexota</taxon>
        <taxon>Chloroflexia</taxon>
        <taxon>Chloroflexales</taxon>
        <taxon>Roseiflexineae</taxon>
        <taxon>Roseiflexaceae</taxon>
        <taxon>Kouleothrix</taxon>
    </lineage>
</organism>
<gene>
    <name evidence="1" type="ORF">SE17_07520</name>
</gene>
<reference evidence="1 2" key="1">
    <citation type="submission" date="2015-09" db="EMBL/GenBank/DDBJ databases">
        <title>Draft genome sequence of Kouleothrix aurantiaca JCM 19913.</title>
        <authorList>
            <person name="Hemp J."/>
        </authorList>
    </citation>
    <scope>NUCLEOTIDE SEQUENCE [LARGE SCALE GENOMIC DNA]</scope>
    <source>
        <strain evidence="1 2">COM-B</strain>
    </source>
</reference>
<dbReference type="AlphaFoldDB" id="A0A0P9DUM8"/>
<dbReference type="Gene3D" id="3.90.1150.30">
    <property type="match status" value="1"/>
</dbReference>
<dbReference type="Pfam" id="PF04237">
    <property type="entry name" value="YjbR"/>
    <property type="match status" value="1"/>
</dbReference>
<dbReference type="GO" id="GO:0016740">
    <property type="term" value="F:transferase activity"/>
    <property type="evidence" value="ECO:0007669"/>
    <property type="project" value="UniProtKB-KW"/>
</dbReference>
<dbReference type="EMBL" id="LJCR01000176">
    <property type="protein sequence ID" value="KPV53799.1"/>
    <property type="molecule type" value="Genomic_DNA"/>
</dbReference>
<dbReference type="InterPro" id="IPR058532">
    <property type="entry name" value="YjbR/MT2646/Rv2570-like"/>
</dbReference>
<keyword evidence="2" id="KW-1185">Reference proteome</keyword>
<protein>
    <submittedName>
        <fullName evidence="1">Phosphoribosylglycinamide formyltransferase</fullName>
    </submittedName>
</protein>
<dbReference type="InterPro" id="IPR038056">
    <property type="entry name" value="YjbR-like_sf"/>
</dbReference>
<keyword evidence="1" id="KW-0808">Transferase</keyword>
<name>A0A0P9DUM8_9CHLR</name>
<dbReference type="SUPFAM" id="SSF142906">
    <property type="entry name" value="YjbR-like"/>
    <property type="match status" value="1"/>
</dbReference>
<proteinExistence type="predicted"/>
<comment type="caution">
    <text evidence="1">The sequence shown here is derived from an EMBL/GenBank/DDBJ whole genome shotgun (WGS) entry which is preliminary data.</text>
</comment>
<accession>A0A0P9DUM8</accession>
<evidence type="ECO:0000313" key="2">
    <source>
        <dbReference type="Proteomes" id="UP000050509"/>
    </source>
</evidence>
<sequence>MSSDQLARVRQICAQLPESSERLSHGEPTFFVRNKVFVMFANNHHNDGRVAVWLPVPPGFQEGLIDSAPDTFFKPPYVGTRGWVGIELARMGDADLRMYVTMAWELIAPKRLRAQHPSSFTSN</sequence>